<evidence type="ECO:0000256" key="2">
    <source>
        <dbReference type="ARBA" id="ARBA00007581"/>
    </source>
</evidence>
<dbReference type="PANTHER" id="PTHR30096">
    <property type="entry name" value="4,5-DOPA DIOXYGENASE EXTRADIOL-LIKE PROTEIN"/>
    <property type="match status" value="1"/>
</dbReference>
<feature type="domain" description="Extradiol ring-cleavage dioxygenase class III enzyme subunit B" evidence="6">
    <location>
        <begin position="88"/>
        <end position="299"/>
    </location>
</feature>
<evidence type="ECO:0000256" key="5">
    <source>
        <dbReference type="ARBA" id="ARBA00023002"/>
    </source>
</evidence>
<evidence type="ECO:0000313" key="7">
    <source>
        <dbReference type="EMBL" id="KAB8301252.1"/>
    </source>
</evidence>
<comment type="cofactor">
    <cofactor evidence="1">
        <name>Zn(2+)</name>
        <dbReference type="ChEBI" id="CHEBI:29105"/>
    </cofactor>
</comment>
<keyword evidence="8" id="KW-1185">Reference proteome</keyword>
<keyword evidence="3" id="KW-0479">Metal-binding</keyword>
<dbReference type="InterPro" id="IPR014436">
    <property type="entry name" value="Extradiol_dOase_DODA"/>
</dbReference>
<sequence length="394" mass="42727">MRIFQRATTLLTTVCHQYSNIFQPTCPAPISSFTSMSTPSSNPLAPVIAVCHGGGPLPILDDPAHADLIKSMRTRAPEILGISSDPSKSNPPKAIVLVTAHWVETEPHISSAQQHDLLYDYGGFPPEAYKLKYPAPGSPEIAKEISELLGKAGFKPVLDEKRGWDHGVFVPLSLIVPSAQIPIIQVSILRSNSPAQHYAMGQALAPLRSRGIAIVGSGMPTFHNLRLMFSGIGSTPEYVARNKEWSYRLTETLKISDAEERGKQLESWRSWAGAGDAHPERGQDHFLPLVVCAGAGGNVSGKGWEDQVMGSPQCTTLLSLKKSGAWELCYRNVHDLSQIWKLSTMISGRRGTSIILAYIEVADPTSIPSTVKISLRLFDTNLQSSISPPSTGKS</sequence>
<dbReference type="Pfam" id="PF02900">
    <property type="entry name" value="LigB"/>
    <property type="match status" value="1"/>
</dbReference>
<dbReference type="CDD" id="cd07363">
    <property type="entry name" value="45_DOPA_Dioxygenase"/>
    <property type="match status" value="1"/>
</dbReference>
<gene>
    <name evidence="7" type="ORF">EYC80_003139</name>
</gene>
<reference evidence="7 8" key="1">
    <citation type="submission" date="2019-06" db="EMBL/GenBank/DDBJ databases">
        <title>Genome Sequence of the Brown Rot Fungal Pathogen Monilinia laxa.</title>
        <authorList>
            <person name="De Miccolis Angelini R.M."/>
            <person name="Landi L."/>
            <person name="Abate D."/>
            <person name="Pollastro S."/>
            <person name="Romanazzi G."/>
            <person name="Faretra F."/>
        </authorList>
    </citation>
    <scope>NUCLEOTIDE SEQUENCE [LARGE SCALE GENOMIC DNA]</scope>
    <source>
        <strain evidence="7 8">Mlax316</strain>
    </source>
</reference>
<dbReference type="PANTHER" id="PTHR30096:SF0">
    <property type="entry name" value="4,5-DOPA DIOXYGENASE EXTRADIOL-LIKE PROTEIN"/>
    <property type="match status" value="1"/>
</dbReference>
<evidence type="ECO:0000256" key="3">
    <source>
        <dbReference type="ARBA" id="ARBA00022723"/>
    </source>
</evidence>
<organism evidence="7 8">
    <name type="scientific">Monilinia laxa</name>
    <name type="common">Brown rot fungus</name>
    <name type="synonym">Sclerotinia laxa</name>
    <dbReference type="NCBI Taxonomy" id="61186"/>
    <lineage>
        <taxon>Eukaryota</taxon>
        <taxon>Fungi</taxon>
        <taxon>Dikarya</taxon>
        <taxon>Ascomycota</taxon>
        <taxon>Pezizomycotina</taxon>
        <taxon>Leotiomycetes</taxon>
        <taxon>Helotiales</taxon>
        <taxon>Sclerotiniaceae</taxon>
        <taxon>Monilinia</taxon>
    </lineage>
</organism>
<evidence type="ECO:0000259" key="6">
    <source>
        <dbReference type="Pfam" id="PF02900"/>
    </source>
</evidence>
<name>A0A5N6KE29_MONLA</name>
<dbReference type="GO" id="GO:0008270">
    <property type="term" value="F:zinc ion binding"/>
    <property type="evidence" value="ECO:0007669"/>
    <property type="project" value="InterPro"/>
</dbReference>
<dbReference type="EMBL" id="VIGI01000004">
    <property type="protein sequence ID" value="KAB8301252.1"/>
    <property type="molecule type" value="Genomic_DNA"/>
</dbReference>
<protein>
    <recommendedName>
        <fullName evidence="6">Extradiol ring-cleavage dioxygenase class III enzyme subunit B domain-containing protein</fullName>
    </recommendedName>
</protein>
<proteinExistence type="inferred from homology"/>
<dbReference type="Proteomes" id="UP000326757">
    <property type="component" value="Unassembled WGS sequence"/>
</dbReference>
<dbReference type="SUPFAM" id="SSF53213">
    <property type="entry name" value="LigB-like"/>
    <property type="match status" value="1"/>
</dbReference>
<dbReference type="OrthoDB" id="7396853at2759"/>
<keyword evidence="5" id="KW-0560">Oxidoreductase</keyword>
<dbReference type="Gene3D" id="3.40.830.10">
    <property type="entry name" value="LigB-like"/>
    <property type="match status" value="1"/>
</dbReference>
<dbReference type="GO" id="GO:0008198">
    <property type="term" value="F:ferrous iron binding"/>
    <property type="evidence" value="ECO:0007669"/>
    <property type="project" value="InterPro"/>
</dbReference>
<evidence type="ECO:0000256" key="1">
    <source>
        <dbReference type="ARBA" id="ARBA00001947"/>
    </source>
</evidence>
<evidence type="ECO:0000256" key="4">
    <source>
        <dbReference type="ARBA" id="ARBA00022833"/>
    </source>
</evidence>
<dbReference type="InterPro" id="IPR004183">
    <property type="entry name" value="Xdiol_dOase_suB"/>
</dbReference>
<comment type="similarity">
    <text evidence="2">Belongs to the DODA-type extradiol aromatic ring-opening dioxygenase family.</text>
</comment>
<keyword evidence="4" id="KW-0862">Zinc</keyword>
<comment type="caution">
    <text evidence="7">The sequence shown here is derived from an EMBL/GenBank/DDBJ whole genome shotgun (WGS) entry which is preliminary data.</text>
</comment>
<accession>A0A5N6KE29</accession>
<dbReference type="GO" id="GO:0016702">
    <property type="term" value="F:oxidoreductase activity, acting on single donors with incorporation of molecular oxygen, incorporation of two atoms of oxygen"/>
    <property type="evidence" value="ECO:0007669"/>
    <property type="project" value="UniProtKB-ARBA"/>
</dbReference>
<dbReference type="AlphaFoldDB" id="A0A5N6KE29"/>
<evidence type="ECO:0000313" key="8">
    <source>
        <dbReference type="Proteomes" id="UP000326757"/>
    </source>
</evidence>